<gene>
    <name evidence="2" type="ORF">DSCW_24640</name>
</gene>
<dbReference type="InterPro" id="IPR050993">
    <property type="entry name" value="Isochorismatase_domain"/>
</dbReference>
<sequence length="185" mass="20728">MQRSGYIATRKDSLLLIVDIQKAMLKAIGSWKDVAGKTKQLILASNALNIPILLTEQYRKGLGETLPDLMQEIDTPQVFHKEHFSACLESEFIPTVQSFNRKKIVVVGMETHVCVLQTCLDLIKNGFQVHLVADAVASRVNENRNIAIDIMRQAGAVIASTEIVIFQWALRANTDDFRKILPIVK</sequence>
<proteinExistence type="predicted"/>
<dbReference type="PANTHER" id="PTHR14119">
    <property type="entry name" value="HYDROLASE"/>
    <property type="match status" value="1"/>
</dbReference>
<dbReference type="KEGG" id="dwd:DSCW_24640"/>
<dbReference type="EMBL" id="AP021875">
    <property type="protein sequence ID" value="BBO75047.1"/>
    <property type="molecule type" value="Genomic_DNA"/>
</dbReference>
<dbReference type="AlphaFoldDB" id="A0A5K7ZG11"/>
<evidence type="ECO:0000259" key="1">
    <source>
        <dbReference type="Pfam" id="PF00857"/>
    </source>
</evidence>
<dbReference type="OrthoDB" id="9796958at2"/>
<feature type="domain" description="Isochorismatase-like" evidence="1">
    <location>
        <begin position="13"/>
        <end position="162"/>
    </location>
</feature>
<dbReference type="GO" id="GO:0016787">
    <property type="term" value="F:hydrolase activity"/>
    <property type="evidence" value="ECO:0007669"/>
    <property type="project" value="UniProtKB-KW"/>
</dbReference>
<dbReference type="RefSeq" id="WP_155304005.1">
    <property type="nucleotide sequence ID" value="NZ_AP021875.1"/>
</dbReference>
<dbReference type="InterPro" id="IPR000868">
    <property type="entry name" value="Isochorismatase-like_dom"/>
</dbReference>
<protein>
    <submittedName>
        <fullName evidence="2">Hydrolase</fullName>
    </submittedName>
</protein>
<evidence type="ECO:0000313" key="3">
    <source>
        <dbReference type="Proteomes" id="UP000427769"/>
    </source>
</evidence>
<dbReference type="InterPro" id="IPR036380">
    <property type="entry name" value="Isochorismatase-like_sf"/>
</dbReference>
<name>A0A5K7ZG11_9BACT</name>
<accession>A0A5K7ZG11</accession>
<keyword evidence="3" id="KW-1185">Reference proteome</keyword>
<dbReference type="Gene3D" id="3.40.50.850">
    <property type="entry name" value="Isochorismatase-like"/>
    <property type="match status" value="1"/>
</dbReference>
<reference evidence="2 3" key="1">
    <citation type="submission" date="2019-11" db="EMBL/GenBank/DDBJ databases">
        <title>Comparative genomics of hydrocarbon-degrading Desulfosarcina strains.</title>
        <authorList>
            <person name="Watanabe M."/>
            <person name="Kojima H."/>
            <person name="Fukui M."/>
        </authorList>
    </citation>
    <scope>NUCLEOTIDE SEQUENCE [LARGE SCALE GENOMIC DNA]</scope>
    <source>
        <strain evidence="2 3">PP31</strain>
    </source>
</reference>
<organism evidence="2 3">
    <name type="scientific">Desulfosarcina widdelii</name>
    <dbReference type="NCBI Taxonomy" id="947919"/>
    <lineage>
        <taxon>Bacteria</taxon>
        <taxon>Pseudomonadati</taxon>
        <taxon>Thermodesulfobacteriota</taxon>
        <taxon>Desulfobacteria</taxon>
        <taxon>Desulfobacterales</taxon>
        <taxon>Desulfosarcinaceae</taxon>
        <taxon>Desulfosarcina</taxon>
    </lineage>
</organism>
<evidence type="ECO:0000313" key="2">
    <source>
        <dbReference type="EMBL" id="BBO75047.1"/>
    </source>
</evidence>
<dbReference type="Proteomes" id="UP000427769">
    <property type="component" value="Chromosome"/>
</dbReference>
<keyword evidence="2" id="KW-0378">Hydrolase</keyword>
<dbReference type="Pfam" id="PF00857">
    <property type="entry name" value="Isochorismatase"/>
    <property type="match status" value="1"/>
</dbReference>
<dbReference type="SUPFAM" id="SSF52499">
    <property type="entry name" value="Isochorismatase-like hydrolases"/>
    <property type="match status" value="1"/>
</dbReference>
<dbReference type="PANTHER" id="PTHR14119:SF3">
    <property type="entry name" value="ISOCHORISMATASE DOMAIN-CONTAINING PROTEIN 2"/>
    <property type="match status" value="1"/>
</dbReference>